<keyword evidence="3 7" id="KW-0812">Transmembrane</keyword>
<dbReference type="EMBL" id="CP098828">
    <property type="protein sequence ID" value="XBO73800.1"/>
    <property type="molecule type" value="Genomic_DNA"/>
</dbReference>
<feature type="compositionally biased region" description="Basic and acidic residues" evidence="6">
    <location>
        <begin position="44"/>
        <end position="58"/>
    </location>
</feature>
<evidence type="ECO:0000256" key="6">
    <source>
        <dbReference type="SAM" id="MobiDB-lite"/>
    </source>
</evidence>
<sequence>MDAREYLARKGLDGERDKERPNTLEEKAWDRARESHDHRPRAGTPHDWEDWERYHDVLAEGAESLEQKIDAEAHRQAQEQAARDAQPQRAQAGAMDSPSNSPSNSPADSPAVEHFTPPPAPEQKEGTDAHASSTSDEAVTSSPQVASALMESPAARLALMVLVLLMPPLAVAVAEGGSRRIAIAFLLTLLGWLPGVAYGAWWLKQVNH</sequence>
<evidence type="ECO:0000256" key="5">
    <source>
        <dbReference type="ARBA" id="ARBA00023136"/>
    </source>
</evidence>
<feature type="transmembrane region" description="Helical" evidence="7">
    <location>
        <begin position="180"/>
        <end position="203"/>
    </location>
</feature>
<feature type="compositionally biased region" description="Basic and acidic residues" evidence="6">
    <location>
        <begin position="1"/>
        <end position="37"/>
    </location>
</feature>
<evidence type="ECO:0000256" key="1">
    <source>
        <dbReference type="ARBA" id="ARBA00004370"/>
    </source>
</evidence>
<dbReference type="GO" id="GO:0016020">
    <property type="term" value="C:membrane"/>
    <property type="evidence" value="ECO:0007669"/>
    <property type="project" value="UniProtKB-SubCell"/>
</dbReference>
<feature type="compositionally biased region" description="Basic and acidic residues" evidence="6">
    <location>
        <begin position="65"/>
        <end position="77"/>
    </location>
</feature>
<dbReference type="InterPro" id="IPR000612">
    <property type="entry name" value="PMP3"/>
</dbReference>
<dbReference type="Pfam" id="PF01679">
    <property type="entry name" value="Pmp3"/>
    <property type="match status" value="1"/>
</dbReference>
<feature type="compositionally biased region" description="Low complexity" evidence="6">
    <location>
        <begin position="78"/>
        <end position="110"/>
    </location>
</feature>
<feature type="compositionally biased region" description="Polar residues" evidence="6">
    <location>
        <begin position="130"/>
        <end position="144"/>
    </location>
</feature>
<feature type="transmembrane region" description="Helical" evidence="7">
    <location>
        <begin position="157"/>
        <end position="174"/>
    </location>
</feature>
<proteinExistence type="inferred from homology"/>
<reference evidence="8" key="1">
    <citation type="submission" date="2022-06" db="EMBL/GenBank/DDBJ databases">
        <title>A novel DMS-producing enzyme.</title>
        <authorList>
            <person name="Zhang Y."/>
        </authorList>
    </citation>
    <scope>NUCLEOTIDE SEQUENCE</scope>
    <source>
        <strain evidence="8">H10-59</strain>
    </source>
</reference>
<evidence type="ECO:0000256" key="7">
    <source>
        <dbReference type="SAM" id="Phobius"/>
    </source>
</evidence>
<gene>
    <name evidence="8" type="ORF">NFG57_13315</name>
</gene>
<feature type="region of interest" description="Disordered" evidence="6">
    <location>
        <begin position="1"/>
        <end position="144"/>
    </location>
</feature>
<organism evidence="8">
    <name type="scientific">Halomonas sp. H10-59</name>
    <dbReference type="NCBI Taxonomy" id="2950874"/>
    <lineage>
        <taxon>Bacteria</taxon>
        <taxon>Pseudomonadati</taxon>
        <taxon>Pseudomonadota</taxon>
        <taxon>Gammaproteobacteria</taxon>
        <taxon>Oceanospirillales</taxon>
        <taxon>Halomonadaceae</taxon>
        <taxon>Halomonas</taxon>
    </lineage>
</organism>
<protein>
    <submittedName>
        <fullName evidence="8">YqaE/Pmp3 family membrane protein</fullName>
    </submittedName>
</protein>
<keyword evidence="5 7" id="KW-0472">Membrane</keyword>
<name>A0AAU7KQM5_9GAMM</name>
<comment type="similarity">
    <text evidence="2">Belongs to the UPF0057 (PMP3) family.</text>
</comment>
<dbReference type="RefSeq" id="WP_348814524.1">
    <property type="nucleotide sequence ID" value="NZ_CP098828.1"/>
</dbReference>
<accession>A0AAU7KQM5</accession>
<evidence type="ECO:0000256" key="3">
    <source>
        <dbReference type="ARBA" id="ARBA00022692"/>
    </source>
</evidence>
<evidence type="ECO:0000313" key="8">
    <source>
        <dbReference type="EMBL" id="XBO73800.1"/>
    </source>
</evidence>
<dbReference type="AlphaFoldDB" id="A0AAU7KQM5"/>
<evidence type="ECO:0000256" key="2">
    <source>
        <dbReference type="ARBA" id="ARBA00009530"/>
    </source>
</evidence>
<evidence type="ECO:0000256" key="4">
    <source>
        <dbReference type="ARBA" id="ARBA00022989"/>
    </source>
</evidence>
<comment type="subcellular location">
    <subcellularLocation>
        <location evidence="1">Membrane</location>
    </subcellularLocation>
</comment>
<keyword evidence="4 7" id="KW-1133">Transmembrane helix</keyword>